<dbReference type="Proteomes" id="UP000011761">
    <property type="component" value="Unassembled WGS sequence"/>
</dbReference>
<keyword evidence="2" id="KW-1185">Reference proteome</keyword>
<accession>M2NML0</accession>
<dbReference type="RefSeq" id="XP_007671949.1">
    <property type="nucleotide sequence ID" value="XM_007673759.1"/>
</dbReference>
<dbReference type="EMBL" id="KB445550">
    <property type="protein sequence ID" value="EMD00765.1"/>
    <property type="molecule type" value="Genomic_DNA"/>
</dbReference>
<protein>
    <submittedName>
        <fullName evidence="1">Uncharacterized protein</fullName>
    </submittedName>
</protein>
<dbReference type="KEGG" id="bcom:BAUCODRAFT_182660"/>
<evidence type="ECO:0000313" key="2">
    <source>
        <dbReference type="Proteomes" id="UP000011761"/>
    </source>
</evidence>
<evidence type="ECO:0000313" key="1">
    <source>
        <dbReference type="EMBL" id="EMD00765.1"/>
    </source>
</evidence>
<gene>
    <name evidence="1" type="ORF">BAUCODRAFT_182660</name>
</gene>
<dbReference type="HOGENOM" id="CLU_2811926_0_0_1"/>
<name>M2NML0_BAUPA</name>
<dbReference type="GeneID" id="19109516"/>
<reference evidence="1 2" key="1">
    <citation type="journal article" date="2012" name="PLoS Pathog.">
        <title>Diverse lifestyles and strategies of plant pathogenesis encoded in the genomes of eighteen Dothideomycetes fungi.</title>
        <authorList>
            <person name="Ohm R.A."/>
            <person name="Feau N."/>
            <person name="Henrissat B."/>
            <person name="Schoch C.L."/>
            <person name="Horwitz B.A."/>
            <person name="Barry K.W."/>
            <person name="Condon B.J."/>
            <person name="Copeland A.C."/>
            <person name="Dhillon B."/>
            <person name="Glaser F."/>
            <person name="Hesse C.N."/>
            <person name="Kosti I."/>
            <person name="LaButti K."/>
            <person name="Lindquist E.A."/>
            <person name="Lucas S."/>
            <person name="Salamov A.A."/>
            <person name="Bradshaw R.E."/>
            <person name="Ciuffetti L."/>
            <person name="Hamelin R.C."/>
            <person name="Kema G.H.J."/>
            <person name="Lawrence C."/>
            <person name="Scott J.A."/>
            <person name="Spatafora J.W."/>
            <person name="Turgeon B.G."/>
            <person name="de Wit P.J.G.M."/>
            <person name="Zhong S."/>
            <person name="Goodwin S.B."/>
            <person name="Grigoriev I.V."/>
        </authorList>
    </citation>
    <scope>NUCLEOTIDE SEQUENCE [LARGE SCALE GENOMIC DNA]</scope>
    <source>
        <strain evidence="1 2">UAMH 10762</strain>
    </source>
</reference>
<dbReference type="AlphaFoldDB" id="M2NML0"/>
<sequence>MDDDMPHRGQSRWRICMWTSATVPSLAPSKHLTHSAMVPVRMWRAHTSTSTNCQLCAQCDWMNGMKH</sequence>
<organism evidence="1 2">
    <name type="scientific">Baudoinia panamericana (strain UAMH 10762)</name>
    <name type="common">Angels' share fungus</name>
    <name type="synonym">Baudoinia compniacensis (strain UAMH 10762)</name>
    <dbReference type="NCBI Taxonomy" id="717646"/>
    <lineage>
        <taxon>Eukaryota</taxon>
        <taxon>Fungi</taxon>
        <taxon>Dikarya</taxon>
        <taxon>Ascomycota</taxon>
        <taxon>Pezizomycotina</taxon>
        <taxon>Dothideomycetes</taxon>
        <taxon>Dothideomycetidae</taxon>
        <taxon>Mycosphaerellales</taxon>
        <taxon>Teratosphaeriaceae</taxon>
        <taxon>Baudoinia</taxon>
    </lineage>
</organism>
<proteinExistence type="predicted"/>